<dbReference type="STRING" id="241244.ATY39_11110"/>
<feature type="transmembrane region" description="Helical" evidence="6">
    <location>
        <begin position="143"/>
        <end position="165"/>
    </location>
</feature>
<feature type="transmembrane region" description="Helical" evidence="6">
    <location>
        <begin position="192"/>
        <end position="209"/>
    </location>
</feature>
<dbReference type="GO" id="GO:0005886">
    <property type="term" value="C:plasma membrane"/>
    <property type="evidence" value="ECO:0007669"/>
    <property type="project" value="UniProtKB-SubCell"/>
</dbReference>
<name>A0A143HHB6_9BACL</name>
<dbReference type="PANTHER" id="PTHR30213:SF0">
    <property type="entry name" value="UPF0761 MEMBRANE PROTEIN YIHY"/>
    <property type="match status" value="1"/>
</dbReference>
<feature type="transmembrane region" description="Helical" evidence="6">
    <location>
        <begin position="43"/>
        <end position="65"/>
    </location>
</feature>
<dbReference type="NCBIfam" id="TIGR00765">
    <property type="entry name" value="yihY_not_rbn"/>
    <property type="match status" value="1"/>
</dbReference>
<keyword evidence="2" id="KW-1003">Cell membrane</keyword>
<dbReference type="PANTHER" id="PTHR30213">
    <property type="entry name" value="INNER MEMBRANE PROTEIN YHJD"/>
    <property type="match status" value="1"/>
</dbReference>
<dbReference type="InterPro" id="IPR017039">
    <property type="entry name" value="Virul_fac_BrkB"/>
</dbReference>
<evidence type="ECO:0000256" key="3">
    <source>
        <dbReference type="ARBA" id="ARBA00022692"/>
    </source>
</evidence>
<dbReference type="AlphaFoldDB" id="A0A143HHB6"/>
<protein>
    <submittedName>
        <fullName evidence="7">Ribonuclease</fullName>
    </submittedName>
</protein>
<dbReference type="Proteomes" id="UP000076021">
    <property type="component" value="Chromosome"/>
</dbReference>
<feature type="transmembrane region" description="Helical" evidence="6">
    <location>
        <begin position="221"/>
        <end position="242"/>
    </location>
</feature>
<reference evidence="8" key="2">
    <citation type="submission" date="2016-03" db="EMBL/GenBank/DDBJ databases">
        <authorList>
            <person name="Seldin L."/>
        </authorList>
    </citation>
    <scope>NUCLEOTIDE SEQUENCE [LARGE SCALE GENOMIC DNA]</scope>
    <source>
        <strain evidence="8">PP9</strain>
    </source>
</reference>
<dbReference type="EMBL" id="CP014806">
    <property type="protein sequence ID" value="AMX01083.1"/>
    <property type="molecule type" value="Genomic_DNA"/>
</dbReference>
<keyword evidence="4 6" id="KW-1133">Transmembrane helix</keyword>
<evidence type="ECO:0000256" key="2">
    <source>
        <dbReference type="ARBA" id="ARBA00022475"/>
    </source>
</evidence>
<evidence type="ECO:0000256" key="6">
    <source>
        <dbReference type="SAM" id="Phobius"/>
    </source>
</evidence>
<reference evidence="7 8" key="1">
    <citation type="journal article" date="2016" name="Genome Announc.">
        <title>Whole-Genome Sequence of Rummeliibacillus stabekisii Strain PP9 Isolated from Antarctic Soil.</title>
        <authorList>
            <person name="da Mota F.F."/>
            <person name="Vollu R.E."/>
            <person name="Jurelevicius D."/>
            <person name="Seldin L."/>
        </authorList>
    </citation>
    <scope>NUCLEOTIDE SEQUENCE [LARGE SCALE GENOMIC DNA]</scope>
    <source>
        <strain evidence="7 8">PP9</strain>
    </source>
</reference>
<keyword evidence="8" id="KW-1185">Reference proteome</keyword>
<proteinExistence type="predicted"/>
<gene>
    <name evidence="7" type="ORF">ATY39_11110</name>
</gene>
<sequence length="297" mass="33641">MDKKEKKKKKKERHFDITTNKGFIMGLIEKVKKEDIGGFGAQLAYFFLLSLFPMLLFIVTLLPYLHLSVSQVYTLLEEVMPDEIYSLTSDTLSEVLKNRHGGLLSIGILGTLWSASNGVNALNKSLNRSYDQEETRPFLKVRLYSLIFTILLIGLVVVALVLPVFGEQIGKLLFSAFGLENGFLAIWNKFRYILPPVVIFIVLTLMYWLMPNMKLDLKSVWVGALFSTLAWLIVSYGFSFYISNFSNYSATYGSIGGIIILMLWLYITGIILMVGGQVNALVQKRREIHESNKHSTA</sequence>
<organism evidence="7 8">
    <name type="scientific">Rummeliibacillus stabekisii</name>
    <dbReference type="NCBI Taxonomy" id="241244"/>
    <lineage>
        <taxon>Bacteria</taxon>
        <taxon>Bacillati</taxon>
        <taxon>Bacillota</taxon>
        <taxon>Bacilli</taxon>
        <taxon>Bacillales</taxon>
        <taxon>Caryophanaceae</taxon>
        <taxon>Rummeliibacillus</taxon>
    </lineage>
</organism>
<evidence type="ECO:0000313" key="8">
    <source>
        <dbReference type="Proteomes" id="UP000076021"/>
    </source>
</evidence>
<dbReference type="KEGG" id="rst:ATY39_11110"/>
<feature type="transmembrane region" description="Helical" evidence="6">
    <location>
        <begin position="254"/>
        <end position="276"/>
    </location>
</feature>
<dbReference type="PIRSF" id="PIRSF035875">
    <property type="entry name" value="RNase_BN"/>
    <property type="match status" value="1"/>
</dbReference>
<dbReference type="Pfam" id="PF03631">
    <property type="entry name" value="Virul_fac_BrkB"/>
    <property type="match status" value="1"/>
</dbReference>
<evidence type="ECO:0000313" key="7">
    <source>
        <dbReference type="EMBL" id="AMX01083.1"/>
    </source>
</evidence>
<evidence type="ECO:0000256" key="1">
    <source>
        <dbReference type="ARBA" id="ARBA00004651"/>
    </source>
</evidence>
<feature type="transmembrane region" description="Helical" evidence="6">
    <location>
        <begin position="102"/>
        <end position="122"/>
    </location>
</feature>
<keyword evidence="5 6" id="KW-0472">Membrane</keyword>
<evidence type="ECO:0000256" key="4">
    <source>
        <dbReference type="ARBA" id="ARBA00022989"/>
    </source>
</evidence>
<keyword evidence="3 6" id="KW-0812">Transmembrane</keyword>
<accession>A0A143HHB6</accession>
<comment type="subcellular location">
    <subcellularLocation>
        <location evidence="1">Cell membrane</location>
        <topology evidence="1">Multi-pass membrane protein</topology>
    </subcellularLocation>
</comment>
<evidence type="ECO:0000256" key="5">
    <source>
        <dbReference type="ARBA" id="ARBA00023136"/>
    </source>
</evidence>